<evidence type="ECO:0000259" key="2">
    <source>
        <dbReference type="Pfam" id="PF00899"/>
    </source>
</evidence>
<accession>A0A9Y1BQ00</accession>
<dbReference type="SUPFAM" id="SSF69572">
    <property type="entry name" value="Activating enzymes of the ubiquitin-like proteins"/>
    <property type="match status" value="1"/>
</dbReference>
<evidence type="ECO:0000313" key="3">
    <source>
        <dbReference type="EMBL" id="UJG42770.1"/>
    </source>
</evidence>
<dbReference type="GO" id="GO:0016779">
    <property type="term" value="F:nucleotidyltransferase activity"/>
    <property type="evidence" value="ECO:0007669"/>
    <property type="project" value="TreeGrafter"/>
</dbReference>
<dbReference type="PANTHER" id="PTHR10953">
    <property type="entry name" value="UBIQUITIN-ACTIVATING ENZYME E1"/>
    <property type="match status" value="1"/>
</dbReference>
<dbReference type="GO" id="GO:0004792">
    <property type="term" value="F:thiosulfate-cyanide sulfurtransferase activity"/>
    <property type="evidence" value="ECO:0007669"/>
    <property type="project" value="TreeGrafter"/>
</dbReference>
<dbReference type="PANTHER" id="PTHR10953:SF102">
    <property type="entry name" value="ADENYLYLTRANSFERASE AND SULFURTRANSFERASE MOCS3"/>
    <property type="match status" value="1"/>
</dbReference>
<reference evidence="3" key="1">
    <citation type="journal article" date="2022" name="Nat. Microbiol.">
        <title>Unique mobile elements and scalable gene flow at the prokaryote-eukaryote boundary revealed by circularized Asgard archaea genomes.</title>
        <authorList>
            <person name="Wu F."/>
            <person name="Speth D.R."/>
            <person name="Philosof A."/>
            <person name="Cremiere A."/>
            <person name="Narayanan A."/>
            <person name="Barco R.A."/>
            <person name="Connon S.A."/>
            <person name="Amend J.P."/>
            <person name="Antoshechkin I.A."/>
            <person name="Orphan V.J."/>
        </authorList>
    </citation>
    <scope>NUCLEOTIDE SEQUENCE</scope>
    <source>
        <strain evidence="3">PR6</strain>
    </source>
</reference>
<sequence>MSNLSENEKKKYVRQIILDNVGIRGQEKLKESKILVVGSGGLGSSVLYYLASSGVGTLGIIDKDLVEYSNLNRQIIHFEKDVGKSKTQSAKEKLSLLNKDITINTYQFEINSLNAESIIADYDFIVEASDNFETKFLVNDTCVKLGKAFTIAGVMKFEGQIMTVIPKFSACYRCVFSEIPEPGTYPNSCELGIMGTTAGFFGIIEANEAIKYILFNDSDSINDKLLVNKILYVDLESNLFDTIIIQKNEECTACEKAKKHRYFESLT</sequence>
<gene>
    <name evidence="3" type="ORF">K9W46_10345</name>
</gene>
<dbReference type="GO" id="GO:0005829">
    <property type="term" value="C:cytosol"/>
    <property type="evidence" value="ECO:0007669"/>
    <property type="project" value="TreeGrafter"/>
</dbReference>
<dbReference type="GO" id="GO:0008641">
    <property type="term" value="F:ubiquitin-like modifier activating enzyme activity"/>
    <property type="evidence" value="ECO:0007669"/>
    <property type="project" value="InterPro"/>
</dbReference>
<proteinExistence type="inferred from homology"/>
<dbReference type="Pfam" id="PF00899">
    <property type="entry name" value="ThiF"/>
    <property type="match status" value="1"/>
</dbReference>
<dbReference type="InterPro" id="IPR000594">
    <property type="entry name" value="ThiF_NAD_FAD-bd"/>
</dbReference>
<dbReference type="EMBL" id="CP084167">
    <property type="protein sequence ID" value="UJG42770.1"/>
    <property type="molecule type" value="Genomic_DNA"/>
</dbReference>
<protein>
    <submittedName>
        <fullName evidence="3">HesA/MoeB/ThiF family protein</fullName>
    </submittedName>
</protein>
<dbReference type="Proteomes" id="UP001200513">
    <property type="component" value="Chromosome"/>
</dbReference>
<evidence type="ECO:0000256" key="1">
    <source>
        <dbReference type="ARBA" id="ARBA00009919"/>
    </source>
</evidence>
<dbReference type="GO" id="GO:0008146">
    <property type="term" value="F:sulfotransferase activity"/>
    <property type="evidence" value="ECO:0007669"/>
    <property type="project" value="TreeGrafter"/>
</dbReference>
<feature type="domain" description="THIF-type NAD/FAD binding fold" evidence="2">
    <location>
        <begin position="12"/>
        <end position="252"/>
    </location>
</feature>
<dbReference type="InterPro" id="IPR035985">
    <property type="entry name" value="Ubiquitin-activating_enz"/>
</dbReference>
<dbReference type="InterPro" id="IPR045886">
    <property type="entry name" value="ThiF/MoeB/HesA"/>
</dbReference>
<organism evidence="3">
    <name type="scientific">Candidatus Heimdallarchaeum endolithica</name>
    <dbReference type="NCBI Taxonomy" id="2876572"/>
    <lineage>
        <taxon>Archaea</taxon>
        <taxon>Promethearchaeati</taxon>
        <taxon>Candidatus Heimdallarchaeota</taxon>
        <taxon>Candidatus Heimdallarchaeia (ex Rinke et al. 2021) (nom. nud.)</taxon>
        <taxon>Candidatus Heimdallarchaeales</taxon>
        <taxon>Candidatus Heimdallarchaeaceae</taxon>
        <taxon>Candidatus Heimdallarchaeum</taxon>
    </lineage>
</organism>
<dbReference type="AlphaFoldDB" id="A0A9Y1BQ00"/>
<dbReference type="Gene3D" id="3.40.50.720">
    <property type="entry name" value="NAD(P)-binding Rossmann-like Domain"/>
    <property type="match status" value="1"/>
</dbReference>
<comment type="similarity">
    <text evidence="1">Belongs to the HesA/MoeB/ThiF family.</text>
</comment>
<dbReference type="FunFam" id="3.40.50.720:FF:000080">
    <property type="entry name" value="Thiazole biosynthesis adenylyltransferase ThiF"/>
    <property type="match status" value="1"/>
</dbReference>
<dbReference type="CDD" id="cd00757">
    <property type="entry name" value="ThiF_MoeB_HesA_family"/>
    <property type="match status" value="1"/>
</dbReference>
<name>A0A9Y1BQ00_9ARCH</name>